<accession>A0ABS5U3R8</accession>
<reference evidence="1 2" key="1">
    <citation type="submission" date="2021-05" db="EMBL/GenBank/DDBJ databases">
        <title>The draft genome of Geobacter chapellei DSM 13688.</title>
        <authorList>
            <person name="Xu Z."/>
            <person name="Masuda Y."/>
            <person name="Itoh H."/>
            <person name="Senoo K."/>
        </authorList>
    </citation>
    <scope>NUCLEOTIDE SEQUENCE [LARGE SCALE GENOMIC DNA]</scope>
    <source>
        <strain evidence="1 2">DSM 13688</strain>
    </source>
</reference>
<dbReference type="Gene3D" id="2.60.40.10">
    <property type="entry name" value="Immunoglobulins"/>
    <property type="match status" value="3"/>
</dbReference>
<evidence type="ECO:0000313" key="2">
    <source>
        <dbReference type="Proteomes" id="UP000784128"/>
    </source>
</evidence>
<dbReference type="InterPro" id="IPR036280">
    <property type="entry name" value="Multihaem_cyt_sf"/>
</dbReference>
<comment type="caution">
    <text evidence="1">The sequence shown here is derived from an EMBL/GenBank/DDBJ whole genome shotgun (WGS) entry which is preliminary data.</text>
</comment>
<name>A0ABS5U3R8_9BACT</name>
<dbReference type="Pfam" id="PF09136">
    <property type="entry name" value="Glucodextran_B"/>
    <property type="match status" value="3"/>
</dbReference>
<dbReference type="EMBL" id="JAHDYS010000001">
    <property type="protein sequence ID" value="MBT1070300.1"/>
    <property type="molecule type" value="Genomic_DNA"/>
</dbReference>
<dbReference type="InterPro" id="IPR013783">
    <property type="entry name" value="Ig-like_fold"/>
</dbReference>
<evidence type="ECO:0000313" key="1">
    <source>
        <dbReference type="EMBL" id="MBT1070300.1"/>
    </source>
</evidence>
<dbReference type="SUPFAM" id="SSF48695">
    <property type="entry name" value="Multiheme cytochromes"/>
    <property type="match status" value="1"/>
</dbReference>
<gene>
    <name evidence="1" type="ORF">KJB30_00735</name>
</gene>
<evidence type="ECO:0008006" key="3">
    <source>
        <dbReference type="Google" id="ProtNLM"/>
    </source>
</evidence>
<organism evidence="1 2">
    <name type="scientific">Pelotalea chapellei</name>
    <dbReference type="NCBI Taxonomy" id="44671"/>
    <lineage>
        <taxon>Bacteria</taxon>
        <taxon>Pseudomonadati</taxon>
        <taxon>Thermodesulfobacteriota</taxon>
        <taxon>Desulfuromonadia</taxon>
        <taxon>Geobacterales</taxon>
        <taxon>Geobacteraceae</taxon>
        <taxon>Pelotalea</taxon>
    </lineage>
</organism>
<sequence>MKNVGKASMQFFLALTLIATPLVAFQLLGSNAIAQSTYFSARGCTNCHSAPVAATCAGCHQHSGTLTATKDKTTSYSPGEAVTITLTSSGARSGWIGVRLYNQDGAEIARSNGSQSGMGGSAVYPAVLTAPAPTTPGTYAWKIAYFGNQNGTGTGDVHGEKSVSVSITVASAADTAAPVVTFALPATATALTVPVSTFSATDNVAVTGYLINKVATIPAASAAGWTATAPASVTAIAGNNTFYAWAKDAAGNVSAVKSASVVVTIAPPADTIAPVVTFALPATATALSVPVSSFSATDNVAVTGYLITPSATPPAASAASWAAAAPASVTAIAGNNTFYAWAKDAAGNVSAVKSASVVVTIPPVADTTLPTLTISSLANNSYTNKVTLNISGNASDAGGIKSVTVNGQPVILNPDGSFSHALTLVAGANTITTIATDNAANQQVDTRTITYDLNAPILAVSAPADNSNTIQSFITVTGTVSETSTVTVSTNNGSPQSAAITGNTYSATVNLIAGVNTIDITATDQAGNTSSAKRTVTYENSSSKFTLAVTSPAQDITTRNSSLTLKGTIIDASSNVRVRITMDGRSYSPTVVNGVFKQRLTFYRAKRYTIAVTARDESGNVSTVYRNVIYRPEKSDDHDDD</sequence>
<proteinExistence type="predicted"/>
<dbReference type="RefSeq" id="WP_214296009.1">
    <property type="nucleotide sequence ID" value="NZ_JAHDYS010000001.1"/>
</dbReference>
<protein>
    <recommendedName>
        <fullName evidence="3">Ig-like domain-containing protein</fullName>
    </recommendedName>
</protein>
<dbReference type="Proteomes" id="UP000784128">
    <property type="component" value="Unassembled WGS sequence"/>
</dbReference>
<keyword evidence="2" id="KW-1185">Reference proteome</keyword>